<dbReference type="Proteomes" id="UP000020681">
    <property type="component" value="Unassembled WGS sequence"/>
</dbReference>
<accession>A0ABP3AS75</accession>
<sequence>MGSLVPLTSFTVNLDGVSYRLIAGNAAEPFLIKTPDSVSA</sequence>
<feature type="non-terminal residue" evidence="1">
    <location>
        <position position="40"/>
    </location>
</feature>
<organism evidence="1 2">
    <name type="scientific">Mycobacterium ulcerans str. Harvey</name>
    <dbReference type="NCBI Taxonomy" id="1299332"/>
    <lineage>
        <taxon>Bacteria</taxon>
        <taxon>Bacillati</taxon>
        <taxon>Actinomycetota</taxon>
        <taxon>Actinomycetes</taxon>
        <taxon>Mycobacteriales</taxon>
        <taxon>Mycobacteriaceae</taxon>
        <taxon>Mycobacterium</taxon>
        <taxon>Mycobacterium ulcerans group</taxon>
    </lineage>
</organism>
<dbReference type="EMBL" id="JAOL01000035">
    <property type="protein sequence ID" value="EUA93877.1"/>
    <property type="molecule type" value="Genomic_DNA"/>
</dbReference>
<name>A0ABP3AS75_MYCUL</name>
<gene>
    <name evidence="1" type="ORF">I551_8866</name>
</gene>
<protein>
    <submittedName>
        <fullName evidence="1">Uncharacterized protein</fullName>
    </submittedName>
</protein>
<evidence type="ECO:0000313" key="2">
    <source>
        <dbReference type="Proteomes" id="UP000020681"/>
    </source>
</evidence>
<evidence type="ECO:0000313" key="1">
    <source>
        <dbReference type="EMBL" id="EUA93877.1"/>
    </source>
</evidence>
<comment type="caution">
    <text evidence="1">The sequence shown here is derived from an EMBL/GenBank/DDBJ whole genome shotgun (WGS) entry which is preliminary data.</text>
</comment>
<reference evidence="1 2" key="1">
    <citation type="submission" date="2014-01" db="EMBL/GenBank/DDBJ databases">
        <authorList>
            <person name="Dobos K."/>
            <person name="Lenaerts A."/>
            <person name="Ordway D."/>
            <person name="DeGroote M.A."/>
            <person name="Parker T."/>
            <person name="Sizemore C."/>
            <person name="Tallon L.J."/>
            <person name="Sadzewicz L.K."/>
            <person name="Sengamalay N."/>
            <person name="Fraser C.M."/>
            <person name="Hine E."/>
            <person name="Shefchek K.A."/>
            <person name="Das S.P."/>
            <person name="Tettelin H."/>
        </authorList>
    </citation>
    <scope>NUCLEOTIDE SEQUENCE [LARGE SCALE GENOMIC DNA]</scope>
    <source>
        <strain evidence="1 2">Harvey</strain>
    </source>
</reference>
<proteinExistence type="predicted"/>
<keyword evidence="2" id="KW-1185">Reference proteome</keyword>